<dbReference type="InterPro" id="IPR011989">
    <property type="entry name" value="ARM-like"/>
</dbReference>
<protein>
    <submittedName>
        <fullName evidence="1">CNDG2 protein</fullName>
    </submittedName>
</protein>
<sequence length="803" mass="90121">QARNSEVRSNAAFLFVDAFPIRDPSFNTEEMDNEIQKQFEELFNLLEDPHPVVRSTGILGVTQITSRYWEMIPPTILADLLKKLTEELACDITSADVRCSVFKCIPLILDNKLSHPLLEQLLPAVKHSLHDNSEKVRVAFVDMLLKVKATKAAKFWKICPMEHLLARLEVDSRPVSRRIVNLLFNSFFPINHPEDVWCERCVTLIQMNSAAARKFYQYAYEYTAPTNIAKLMLTIRRCLNACIQKAMKESLHDSDDDGESEKENTSVLNNVLSINDVASMVSLLEITVILWRSIQKALDHNEEAKEYTIRKFASVLPEYFKVFKDERCVTPLVILASFMPSAAVPTFSCGVISRLRNIDNGADQSRYSTLIDCMCRWGQVGHIMELACDWLSDVLTPKKNIKTTERRVRIHVTQESKPELAIDYIEYLLTHPFNRLCLLSVPKKKLKQLLKILSAAKEVLDSILKAGDADGSCNQATGLRAFSLFCRLSVHLQNKFSEEGEDYLSLLKEAGAWIESQVVPFILASNQEDGIPNHSNVSELIIQAYLTVCKDVIMVGLGDLTFQARLLDMALSVIQTERGGSCAPMLLYTLKEIIEASLTGNAETDEVANIFHAVQTVFQKVLECVARRLKRQQEEGIQLVHLIQMPLGEFIHAVQCWHSSCPAVHQGVLSTLLAAIVAEINYVLQKAPSEKDLTIPKTISELPPLSSSIMAIIMKSVNVVRSFLNELMECILSEEIEGIFSLTASVCIVIIIKGKHKTSLLKDIAPAIQRTLMTCKDAAAGESGSTKRILYESCLKTLDDFLN</sequence>
<dbReference type="Proteomes" id="UP000541811">
    <property type="component" value="Unassembled WGS sequence"/>
</dbReference>
<evidence type="ECO:0000313" key="1">
    <source>
        <dbReference type="EMBL" id="NXK29576.1"/>
    </source>
</evidence>
<name>A0A7L0IB70_AREIN</name>
<dbReference type="AlphaFoldDB" id="A0A7L0IB70"/>
<dbReference type="Gene3D" id="1.25.10.10">
    <property type="entry name" value="Leucine-rich Repeat Variant"/>
    <property type="match status" value="1"/>
</dbReference>
<keyword evidence="2" id="KW-1185">Reference proteome</keyword>
<dbReference type="InterPro" id="IPR016024">
    <property type="entry name" value="ARM-type_fold"/>
</dbReference>
<dbReference type="GO" id="GO:0000796">
    <property type="term" value="C:condensin complex"/>
    <property type="evidence" value="ECO:0007669"/>
    <property type="project" value="TreeGrafter"/>
</dbReference>
<reference evidence="1 2" key="1">
    <citation type="submission" date="2019-09" db="EMBL/GenBank/DDBJ databases">
        <title>Bird 10,000 Genomes (B10K) Project - Family phase.</title>
        <authorList>
            <person name="Zhang G."/>
        </authorList>
    </citation>
    <scope>NUCLEOTIDE SEQUENCE [LARGE SCALE GENOMIC DNA]</scope>
    <source>
        <strain evidence="1">B10K-DU-005-73</strain>
        <tissue evidence="1">Liver</tissue>
    </source>
</reference>
<dbReference type="GO" id="GO:0000070">
    <property type="term" value="P:mitotic sister chromatid segregation"/>
    <property type="evidence" value="ECO:0007669"/>
    <property type="project" value="TreeGrafter"/>
</dbReference>
<dbReference type="PANTHER" id="PTHR16199">
    <property type="entry name" value="CONDENSIN-2 COMPLEX SUBUNIT G2"/>
    <property type="match status" value="1"/>
</dbReference>
<dbReference type="GO" id="GO:0005634">
    <property type="term" value="C:nucleus"/>
    <property type="evidence" value="ECO:0007669"/>
    <property type="project" value="TreeGrafter"/>
</dbReference>
<proteinExistence type="predicted"/>
<evidence type="ECO:0000313" key="2">
    <source>
        <dbReference type="Proteomes" id="UP000541811"/>
    </source>
</evidence>
<dbReference type="EMBL" id="VXAK01029279">
    <property type="protein sequence ID" value="NXK29576.1"/>
    <property type="molecule type" value="Genomic_DNA"/>
</dbReference>
<accession>A0A7L0IB70</accession>
<comment type="caution">
    <text evidence="1">The sequence shown here is derived from an EMBL/GenBank/DDBJ whole genome shotgun (WGS) entry which is preliminary data.</text>
</comment>
<feature type="non-terminal residue" evidence="1">
    <location>
        <position position="1"/>
    </location>
</feature>
<organism evidence="1 2">
    <name type="scientific">Arenaria interpres</name>
    <name type="common">Ruddy turnstone</name>
    <name type="synonym">Tringa interpres</name>
    <dbReference type="NCBI Taxonomy" id="54971"/>
    <lineage>
        <taxon>Eukaryota</taxon>
        <taxon>Metazoa</taxon>
        <taxon>Chordata</taxon>
        <taxon>Craniata</taxon>
        <taxon>Vertebrata</taxon>
        <taxon>Euteleostomi</taxon>
        <taxon>Archelosauria</taxon>
        <taxon>Archosauria</taxon>
        <taxon>Dinosauria</taxon>
        <taxon>Saurischia</taxon>
        <taxon>Theropoda</taxon>
        <taxon>Coelurosauria</taxon>
        <taxon>Aves</taxon>
        <taxon>Neognathae</taxon>
        <taxon>Neoaves</taxon>
        <taxon>Charadriiformes</taxon>
        <taxon>Scolopacidae</taxon>
        <taxon>Arenaria</taxon>
    </lineage>
</organism>
<dbReference type="PANTHER" id="PTHR16199:SF4">
    <property type="entry name" value="CONDENSIN-2 COMPLEX SUBUNIT G2"/>
    <property type="match status" value="1"/>
</dbReference>
<gene>
    <name evidence="1" type="primary">Ncapg2</name>
    <name evidence="1" type="ORF">AREINT_R04252</name>
</gene>
<feature type="non-terminal residue" evidence="1">
    <location>
        <position position="803"/>
    </location>
</feature>
<dbReference type="SUPFAM" id="SSF48371">
    <property type="entry name" value="ARM repeat"/>
    <property type="match status" value="1"/>
</dbReference>